<evidence type="ECO:0000313" key="3">
    <source>
        <dbReference type="Proteomes" id="UP000051461"/>
    </source>
</evidence>
<evidence type="ECO:0000259" key="1">
    <source>
        <dbReference type="PROSITE" id="PS51186"/>
    </source>
</evidence>
<dbReference type="AlphaFoldDB" id="A0A0R1GVC9"/>
<dbReference type="InterPro" id="IPR000182">
    <property type="entry name" value="GNAT_dom"/>
</dbReference>
<dbReference type="Gene3D" id="3.40.630.30">
    <property type="match status" value="1"/>
</dbReference>
<reference evidence="2 3" key="1">
    <citation type="journal article" date="2015" name="Genome Announc.">
        <title>Expanding the biotechnology potential of lactobacilli through comparative genomics of 213 strains and associated genera.</title>
        <authorList>
            <person name="Sun Z."/>
            <person name="Harris H.M."/>
            <person name="McCann A."/>
            <person name="Guo C."/>
            <person name="Argimon S."/>
            <person name="Zhang W."/>
            <person name="Yang X."/>
            <person name="Jeffery I.B."/>
            <person name="Cooney J.C."/>
            <person name="Kagawa T.F."/>
            <person name="Liu W."/>
            <person name="Song Y."/>
            <person name="Salvetti E."/>
            <person name="Wrobel A."/>
            <person name="Rasinkangas P."/>
            <person name="Parkhill J."/>
            <person name="Rea M.C."/>
            <person name="O'Sullivan O."/>
            <person name="Ritari J."/>
            <person name="Douillard F.P."/>
            <person name="Paul Ross R."/>
            <person name="Yang R."/>
            <person name="Briner A.E."/>
            <person name="Felis G.E."/>
            <person name="de Vos W.M."/>
            <person name="Barrangou R."/>
            <person name="Klaenhammer T.R."/>
            <person name="Caufield P.W."/>
            <person name="Cui Y."/>
            <person name="Zhang H."/>
            <person name="O'Toole P.W."/>
        </authorList>
    </citation>
    <scope>NUCLEOTIDE SEQUENCE [LARGE SCALE GENOMIC DNA]</scope>
    <source>
        <strain evidence="2 3">DSM 20003</strain>
    </source>
</reference>
<dbReference type="PANTHER" id="PTHR43792">
    <property type="entry name" value="GNAT FAMILY, PUTATIVE (AFU_ORTHOLOGUE AFUA_3G00765)-RELATED-RELATED"/>
    <property type="match status" value="1"/>
</dbReference>
<dbReference type="RefSeq" id="WP_057904938.1">
    <property type="nucleotide sequence ID" value="NZ_AZDA01000090.1"/>
</dbReference>
<dbReference type="PROSITE" id="PS51186">
    <property type="entry name" value="GNAT"/>
    <property type="match status" value="1"/>
</dbReference>
<keyword evidence="2" id="KW-0808">Transferase</keyword>
<dbReference type="Pfam" id="PF13302">
    <property type="entry name" value="Acetyltransf_3"/>
    <property type="match status" value="1"/>
</dbReference>
<evidence type="ECO:0000313" key="2">
    <source>
        <dbReference type="EMBL" id="KRK34679.1"/>
    </source>
</evidence>
<name>A0A0R1GVC9_9LACO</name>
<comment type="caution">
    <text evidence="2">The sequence shown here is derived from an EMBL/GenBank/DDBJ whole genome shotgun (WGS) entry which is preliminary data.</text>
</comment>
<dbReference type="Proteomes" id="UP000051461">
    <property type="component" value="Unassembled WGS sequence"/>
</dbReference>
<proteinExistence type="predicted"/>
<dbReference type="STRING" id="1423726.FC07_GL000433"/>
<gene>
    <name evidence="2" type="ORF">FC07_GL000433</name>
</gene>
<accession>A0A0R1GVC9</accession>
<dbReference type="EMBL" id="AZDA01000090">
    <property type="protein sequence ID" value="KRK34679.1"/>
    <property type="molecule type" value="Genomic_DNA"/>
</dbReference>
<dbReference type="InterPro" id="IPR051531">
    <property type="entry name" value="N-acetyltransferase"/>
</dbReference>
<organism evidence="2 3">
    <name type="scientific">Loigolactobacillus bifermentans DSM 20003</name>
    <dbReference type="NCBI Taxonomy" id="1423726"/>
    <lineage>
        <taxon>Bacteria</taxon>
        <taxon>Bacillati</taxon>
        <taxon>Bacillota</taxon>
        <taxon>Bacilli</taxon>
        <taxon>Lactobacillales</taxon>
        <taxon>Lactobacillaceae</taxon>
        <taxon>Loigolactobacillus</taxon>
    </lineage>
</organism>
<dbReference type="PATRIC" id="fig|1423726.3.peg.449"/>
<feature type="domain" description="N-acetyltransferase" evidence="1">
    <location>
        <begin position="26"/>
        <end position="169"/>
    </location>
</feature>
<protein>
    <submittedName>
        <fullName evidence="2">Alanine acetyl transferase</fullName>
    </submittedName>
</protein>
<dbReference type="InterPro" id="IPR016181">
    <property type="entry name" value="Acyl_CoA_acyltransferase"/>
</dbReference>
<sequence>MSTLDQYSLLNTPHYQLRFLNTVPAQGVHALRHSATVAAASGRTRDDTLEQTIAYIIKMMTGVSQGDFLTWGIMTQADDTFVGLVQLWNFEAHEKSVEVGYEILPDWQRHGVMTEVLTSLSQFVFHDLNETRLNAVTAINNVPSRALLTRLGFDLDLDFRAITYSYPEPTELVRYFITAPLA</sequence>
<dbReference type="GO" id="GO:0016747">
    <property type="term" value="F:acyltransferase activity, transferring groups other than amino-acyl groups"/>
    <property type="evidence" value="ECO:0007669"/>
    <property type="project" value="InterPro"/>
</dbReference>
<keyword evidence="3" id="KW-1185">Reference proteome</keyword>
<dbReference type="OrthoDB" id="2249426at2"/>
<dbReference type="SUPFAM" id="SSF55729">
    <property type="entry name" value="Acyl-CoA N-acyltransferases (Nat)"/>
    <property type="match status" value="1"/>
</dbReference>